<gene>
    <name evidence="1" type="ORF">AKSOIL_0235</name>
</gene>
<evidence type="ECO:0000313" key="1">
    <source>
        <dbReference type="EMBL" id="ACN58850.1"/>
    </source>
</evidence>
<organism evidence="1">
    <name type="scientific">uncultured bacterium BLR12</name>
    <dbReference type="NCBI Taxonomy" id="506514"/>
    <lineage>
        <taxon>Bacteria</taxon>
        <taxon>environmental samples</taxon>
    </lineage>
</organism>
<name>C0ING4_9BACT</name>
<reference evidence="1" key="1">
    <citation type="journal article" date="2009" name="ISME J.">
        <title>Functional metagenomics reveals diverse beta-lactamases in a remote Alaskan soil.</title>
        <authorList>
            <person name="Allen H.K."/>
            <person name="Moe L.A."/>
            <person name="Rodbumrer J."/>
            <person name="Gaarder A."/>
            <person name="Handelsman J."/>
        </authorList>
    </citation>
    <scope>NUCLEOTIDE SEQUENCE</scope>
</reference>
<protein>
    <submittedName>
        <fullName evidence="1">Uncharacterized protein</fullName>
    </submittedName>
</protein>
<proteinExistence type="predicted"/>
<dbReference type="EMBL" id="EU408351">
    <property type="protein sequence ID" value="ACN58850.1"/>
    <property type="molecule type" value="Genomic_DNA"/>
</dbReference>
<dbReference type="AlphaFoldDB" id="C0ING4"/>
<accession>C0ING4</accession>
<sequence>MFRNSFGKTKIQQHTFIKHCPGDTIMQESPYAIQCRLLKLSHILVCKMPVI</sequence>